<organism evidence="1 2">
    <name type="scientific">Periconia digitata</name>
    <dbReference type="NCBI Taxonomy" id="1303443"/>
    <lineage>
        <taxon>Eukaryota</taxon>
        <taxon>Fungi</taxon>
        <taxon>Dikarya</taxon>
        <taxon>Ascomycota</taxon>
        <taxon>Pezizomycotina</taxon>
        <taxon>Dothideomycetes</taxon>
        <taxon>Pleosporomycetidae</taxon>
        <taxon>Pleosporales</taxon>
        <taxon>Massarineae</taxon>
        <taxon>Periconiaceae</taxon>
        <taxon>Periconia</taxon>
    </lineage>
</organism>
<sequence length="59" mass="6708">MAILQFRYLFSRQFDNEFLLGNLTVENWGLAFGGTGVKGLLAIYTQLPYLRSKITAGHR</sequence>
<protein>
    <submittedName>
        <fullName evidence="1">Uncharacterized protein</fullName>
    </submittedName>
</protein>
<evidence type="ECO:0000313" key="2">
    <source>
        <dbReference type="Proteomes" id="UP001152607"/>
    </source>
</evidence>
<gene>
    <name evidence="1" type="ORF">PDIGIT_LOCUS14759</name>
</gene>
<reference evidence="1" key="1">
    <citation type="submission" date="2023-01" db="EMBL/GenBank/DDBJ databases">
        <authorList>
            <person name="Van Ghelder C."/>
            <person name="Rancurel C."/>
        </authorList>
    </citation>
    <scope>NUCLEOTIDE SEQUENCE</scope>
    <source>
        <strain evidence="1">CNCM I-4278</strain>
    </source>
</reference>
<comment type="caution">
    <text evidence="1">The sequence shown here is derived from an EMBL/GenBank/DDBJ whole genome shotgun (WGS) entry which is preliminary data.</text>
</comment>
<accession>A0A9W4UT41</accession>
<evidence type="ECO:0000313" key="1">
    <source>
        <dbReference type="EMBL" id="CAI6341560.1"/>
    </source>
</evidence>
<proteinExistence type="predicted"/>
<keyword evidence="2" id="KW-1185">Reference proteome</keyword>
<dbReference type="AlphaFoldDB" id="A0A9W4UT41"/>
<dbReference type="Proteomes" id="UP001152607">
    <property type="component" value="Unassembled WGS sequence"/>
</dbReference>
<name>A0A9W4UT41_9PLEO</name>
<dbReference type="EMBL" id="CAOQHR010000012">
    <property type="protein sequence ID" value="CAI6341560.1"/>
    <property type="molecule type" value="Genomic_DNA"/>
</dbReference>